<dbReference type="Proteomes" id="UP000464507">
    <property type="component" value="Chromosome"/>
</dbReference>
<reference evidence="1 2" key="1">
    <citation type="submission" date="2016-09" db="EMBL/GenBank/DDBJ databases">
        <title>Complete genome sequence of microbes from the polar regions.</title>
        <authorList>
            <person name="Liao L."/>
            <person name="Chen B."/>
        </authorList>
    </citation>
    <scope>NUCLEOTIDE SEQUENCE [LARGE SCALE GENOMIC DNA]</scope>
    <source>
        <strain evidence="1 2">ZS314</strain>
    </source>
</reference>
<gene>
    <name evidence="1" type="ORF">BHD05_12680</name>
</gene>
<sequence length="972" mass="102805">MVAVLAVSLAAVTDSADRSFADSLSGSSAVSVVVANSTTGVVKEGLGWNAENVWQSENKIDGGINWGTTQWDQYNNMVKFLNPQVVRLGVQVPYWSPSYGTYTWNSSWMQNLYQQLDAYKAAGVTVMLSNWWTSSNYPDNFWWSETSRNGTTDPDSFKRNDLPYDNAKFSEALVAGIKHLTVTKGYTNIKYLSAWNEPDWNFVSANASYPASATSGSNTFWPLYTSIGNALTTAGIRSQVSIVGPETSWIERFGPNIKTYVKTPAAGQPQQFGQVVDAIAVHDYDSFSDHDTRTYDNARDYFTATSTIGRVADIKTSVNATYAAAGKPAPPMFVAECCNTAYGAAYINDASAVTDDGLFSAEMSARYLSSGVDGVMRWNLTTTSQGGLPYETGFVPITYDFPSQTFSAQGGSYYSAAILSRYLSKGASVHSTTVTGAGSPARVFATALKRADGNWTIYLVNNDYTDRQADLDLSALGIPTSTPLYQYEWSSGNPNGILAKQALTYQGRTFNLPLAPRSVSTFTTLGSDFTPQSMLTVNQATGGVTATSVAAPVANSGFETGSSSGWTTTGSVTVQNSPVWANAGSYVGTLNSSVGAAELAQTLTGLSAGSYVLSAHIRTAGTNTATIGVKNFDGTKNYSQDVTSSVYRSASVYFTVPTGGGSATVYVKVPAGSSGTFVNLDDVRVVRIANLANGGFENASPFYWTASGSASRQAVTSARSGGVVGTISTSTGAGSFSQTVNGLAPGRYSFSGFVRGSAGITSSISVSGYGGATVTASGTSSSWQRVSVPFTVTTANSTATVTYSAPAGSAGSYSNGDDFEVKRNPSPQPNYTDLLADFSKMSSHSANLAFDGANSEFLGYNSHRLVRSSNTAAYVAYTVPSGTTMKGFVVSSYFWPGEAIANFQFATSPDGVTYTPIAPTQTAVPDPIGTNWTVVGYTNSTVPAGTKFLKITFANTTANYWNPQLSSVQIFH</sequence>
<dbReference type="Gene3D" id="2.60.120.260">
    <property type="entry name" value="Galactose-binding domain-like"/>
    <property type="match status" value="2"/>
</dbReference>
<keyword evidence="2" id="KW-1185">Reference proteome</keyword>
<evidence type="ECO:0000313" key="2">
    <source>
        <dbReference type="Proteomes" id="UP000464507"/>
    </source>
</evidence>
<dbReference type="AlphaFoldDB" id="A0A7L5AIH2"/>
<dbReference type="EMBL" id="CP017146">
    <property type="protein sequence ID" value="QHO70380.1"/>
    <property type="molecule type" value="Genomic_DNA"/>
</dbReference>
<dbReference type="Gene3D" id="2.60.40.1180">
    <property type="entry name" value="Golgi alpha-mannosidase II"/>
    <property type="match status" value="1"/>
</dbReference>
<organism evidence="1 2">
    <name type="scientific">Marisediminicola antarctica</name>
    <dbReference type="NCBI Taxonomy" id="674079"/>
    <lineage>
        <taxon>Bacteria</taxon>
        <taxon>Bacillati</taxon>
        <taxon>Actinomycetota</taxon>
        <taxon>Actinomycetes</taxon>
        <taxon>Micrococcales</taxon>
        <taxon>Microbacteriaceae</taxon>
        <taxon>Marisediminicola</taxon>
    </lineage>
</organism>
<accession>A0A7L5AIH2</accession>
<protein>
    <submittedName>
        <fullName evidence="1">Uncharacterized protein</fullName>
    </submittedName>
</protein>
<dbReference type="SUPFAM" id="SSF51445">
    <property type="entry name" value="(Trans)glycosidases"/>
    <property type="match status" value="1"/>
</dbReference>
<name>A0A7L5AIH2_9MICO</name>
<dbReference type="InterPro" id="IPR013780">
    <property type="entry name" value="Glyco_hydro_b"/>
</dbReference>
<dbReference type="KEGG" id="mant:BHD05_12680"/>
<proteinExistence type="predicted"/>
<evidence type="ECO:0000313" key="1">
    <source>
        <dbReference type="EMBL" id="QHO70380.1"/>
    </source>
</evidence>
<dbReference type="InterPro" id="IPR017853">
    <property type="entry name" value="GH"/>
</dbReference>
<dbReference type="Gene3D" id="3.20.20.80">
    <property type="entry name" value="Glycosidases"/>
    <property type="match status" value="1"/>
</dbReference>